<sequence>MQNFYKKALYALLLLLLADALIACLCVYQSYPSAALMPPGGGGLYWRPVTKTDAPEGGTSTIRVIETAQRSLRFDFRLTRATTYPFVSADMLFEDGEGNAVPVDLSRFDTITFTAKCNPMNALIFALPTFDATISKPGDYLTYPSPLTFFSCNEKGTPVSLDLTRLTIPQWWYDRMHLDLSHQSYQLNQVAKFVFGVSQQTPRDRDSRVEISRVTLHGRDYRYLVALAIILVSSWCAFAFWFFRAHSRELSASLDTKLRKDLPLVAYRQLTLEPFKDKEKAAVLRFIATNYTNPDLDLDSVVAGTGANRNKVNEVLKGELGMTFTAYLKKLRLTESARLLTEAPAVTVAEVAYSVGYANVSYFNKLFKEEYGCTPKVFKTVASTAQQEQHDS</sequence>
<dbReference type="PANTHER" id="PTHR43280:SF27">
    <property type="entry name" value="TRANSCRIPTIONAL REGULATOR MTLR"/>
    <property type="match status" value="1"/>
</dbReference>
<proteinExistence type="predicted"/>
<keyword evidence="4" id="KW-0812">Transmembrane</keyword>
<keyword evidence="2" id="KW-0238">DNA-binding</keyword>
<dbReference type="GO" id="GO:0043565">
    <property type="term" value="F:sequence-specific DNA binding"/>
    <property type="evidence" value="ECO:0007669"/>
    <property type="project" value="InterPro"/>
</dbReference>
<dbReference type="EMBL" id="WSES01000018">
    <property type="protein sequence ID" value="MVW64517.1"/>
    <property type="molecule type" value="Genomic_DNA"/>
</dbReference>
<dbReference type="SUPFAM" id="SSF46689">
    <property type="entry name" value="Homeodomain-like"/>
    <property type="match status" value="1"/>
</dbReference>
<evidence type="ECO:0000256" key="1">
    <source>
        <dbReference type="ARBA" id="ARBA00023015"/>
    </source>
</evidence>
<name>A0A7X3KBB4_9BURK</name>
<accession>A0A7X3KBB4</accession>
<evidence type="ECO:0000256" key="3">
    <source>
        <dbReference type="ARBA" id="ARBA00023163"/>
    </source>
</evidence>
<keyword evidence="4" id="KW-0472">Membrane</keyword>
<dbReference type="GO" id="GO:0003700">
    <property type="term" value="F:DNA-binding transcription factor activity"/>
    <property type="evidence" value="ECO:0007669"/>
    <property type="project" value="InterPro"/>
</dbReference>
<dbReference type="SMART" id="SM00342">
    <property type="entry name" value="HTH_ARAC"/>
    <property type="match status" value="1"/>
</dbReference>
<dbReference type="AlphaFoldDB" id="A0A7X3KBB4"/>
<comment type="caution">
    <text evidence="6">The sequence shown here is derived from an EMBL/GenBank/DDBJ whole genome shotgun (WGS) entry which is preliminary data.</text>
</comment>
<evidence type="ECO:0000256" key="4">
    <source>
        <dbReference type="SAM" id="Phobius"/>
    </source>
</evidence>
<keyword evidence="3" id="KW-0804">Transcription</keyword>
<evidence type="ECO:0000313" key="6">
    <source>
        <dbReference type="EMBL" id="MVW64517.1"/>
    </source>
</evidence>
<dbReference type="InterPro" id="IPR018060">
    <property type="entry name" value="HTH_AraC"/>
</dbReference>
<evidence type="ECO:0000259" key="5">
    <source>
        <dbReference type="PROSITE" id="PS01124"/>
    </source>
</evidence>
<feature type="transmembrane region" description="Helical" evidence="4">
    <location>
        <begin position="221"/>
        <end position="243"/>
    </location>
</feature>
<dbReference type="InterPro" id="IPR020449">
    <property type="entry name" value="Tscrpt_reg_AraC-type_HTH"/>
</dbReference>
<dbReference type="PRINTS" id="PR00032">
    <property type="entry name" value="HTHARAC"/>
</dbReference>
<protein>
    <submittedName>
        <fullName evidence="6">Helix-turn-helix domain-containing protein</fullName>
    </submittedName>
</protein>
<organism evidence="6 7">
    <name type="scientific">Massilia cellulosiltytica</name>
    <dbReference type="NCBI Taxonomy" id="2683234"/>
    <lineage>
        <taxon>Bacteria</taxon>
        <taxon>Pseudomonadati</taxon>
        <taxon>Pseudomonadota</taxon>
        <taxon>Betaproteobacteria</taxon>
        <taxon>Burkholderiales</taxon>
        <taxon>Oxalobacteraceae</taxon>
        <taxon>Telluria group</taxon>
        <taxon>Massilia</taxon>
    </lineage>
</organism>
<dbReference type="Proteomes" id="UP000443353">
    <property type="component" value="Unassembled WGS sequence"/>
</dbReference>
<dbReference type="Pfam" id="PF12833">
    <property type="entry name" value="HTH_18"/>
    <property type="match status" value="1"/>
</dbReference>
<dbReference type="Gene3D" id="1.10.10.60">
    <property type="entry name" value="Homeodomain-like"/>
    <property type="match status" value="2"/>
</dbReference>
<keyword evidence="4" id="KW-1133">Transmembrane helix</keyword>
<evidence type="ECO:0000256" key="2">
    <source>
        <dbReference type="ARBA" id="ARBA00023125"/>
    </source>
</evidence>
<dbReference type="InterPro" id="IPR009057">
    <property type="entry name" value="Homeodomain-like_sf"/>
</dbReference>
<gene>
    <name evidence="6" type="ORF">GPY61_31855</name>
</gene>
<feature type="domain" description="HTH araC/xylS-type" evidence="5">
    <location>
        <begin position="281"/>
        <end position="381"/>
    </location>
</feature>
<keyword evidence="7" id="KW-1185">Reference proteome</keyword>
<evidence type="ECO:0000313" key="7">
    <source>
        <dbReference type="Proteomes" id="UP000443353"/>
    </source>
</evidence>
<dbReference type="PROSITE" id="PS01124">
    <property type="entry name" value="HTH_ARAC_FAMILY_2"/>
    <property type="match status" value="1"/>
</dbReference>
<dbReference type="PROSITE" id="PS00041">
    <property type="entry name" value="HTH_ARAC_FAMILY_1"/>
    <property type="match status" value="1"/>
</dbReference>
<dbReference type="PANTHER" id="PTHR43280">
    <property type="entry name" value="ARAC-FAMILY TRANSCRIPTIONAL REGULATOR"/>
    <property type="match status" value="1"/>
</dbReference>
<dbReference type="InterPro" id="IPR018062">
    <property type="entry name" value="HTH_AraC-typ_CS"/>
</dbReference>
<reference evidence="6 7" key="1">
    <citation type="submission" date="2019-12" db="EMBL/GenBank/DDBJ databases">
        <authorList>
            <person name="Li C."/>
            <person name="Zhao J."/>
        </authorList>
    </citation>
    <scope>NUCLEOTIDE SEQUENCE [LARGE SCALE GENOMIC DNA]</scope>
    <source>
        <strain evidence="6 7">NEAU-DD11</strain>
    </source>
</reference>
<keyword evidence="1" id="KW-0805">Transcription regulation</keyword>